<dbReference type="InterPro" id="IPR025997">
    <property type="entry name" value="SBP_2_dom"/>
</dbReference>
<comment type="similarity">
    <text evidence="2">Belongs to the bacterial solute-binding protein 2 family.</text>
</comment>
<dbReference type="SMART" id="SM00354">
    <property type="entry name" value="HTH_LACI"/>
    <property type="match status" value="1"/>
</dbReference>
<dbReference type="SUPFAM" id="SSF47413">
    <property type="entry name" value="lambda repressor-like DNA-binding domains"/>
    <property type="match status" value="1"/>
</dbReference>
<keyword evidence="6" id="KW-1185">Reference proteome</keyword>
<evidence type="ECO:0000313" key="6">
    <source>
        <dbReference type="Proteomes" id="UP001515683"/>
    </source>
</evidence>
<accession>A0ABX0RK22</accession>
<evidence type="ECO:0000256" key="3">
    <source>
        <dbReference type="ARBA" id="ARBA00022729"/>
    </source>
</evidence>
<reference evidence="5 6" key="1">
    <citation type="journal article" date="2019" name="bioRxiv">
        <title>Bacteria contribute to plant secondary compound degradation in a generalist herbivore system.</title>
        <authorList>
            <person name="Francoeur C.B."/>
            <person name="Khadempour L."/>
            <person name="Moreira-Soto R.D."/>
            <person name="Gotting K."/>
            <person name="Book A.J."/>
            <person name="Pinto-Tomas A.A."/>
            <person name="Keefover-Ring K."/>
            <person name="Currie C.R."/>
        </authorList>
    </citation>
    <scope>NUCLEOTIDE SEQUENCE [LARGE SCALE GENOMIC DNA]</scope>
    <source>
        <strain evidence="5">Acro-835</strain>
    </source>
</reference>
<proteinExistence type="inferred from homology"/>
<dbReference type="Proteomes" id="UP001515683">
    <property type="component" value="Unassembled WGS sequence"/>
</dbReference>
<dbReference type="SUPFAM" id="SSF53822">
    <property type="entry name" value="Periplasmic binding protein-like I"/>
    <property type="match status" value="1"/>
</dbReference>
<dbReference type="PROSITE" id="PS50932">
    <property type="entry name" value="HTH_LACI_2"/>
    <property type="match status" value="1"/>
</dbReference>
<comment type="caution">
    <text evidence="5">The sequence shown here is derived from an EMBL/GenBank/DDBJ whole genome shotgun (WGS) entry which is preliminary data.</text>
</comment>
<dbReference type="EMBL" id="VWXF01000010">
    <property type="protein sequence ID" value="NIF23744.1"/>
    <property type="molecule type" value="Genomic_DNA"/>
</dbReference>
<dbReference type="CDD" id="cd01392">
    <property type="entry name" value="HTH_LacI"/>
    <property type="match status" value="1"/>
</dbReference>
<feature type="domain" description="HTH lacI-type" evidence="4">
    <location>
        <begin position="7"/>
        <end position="61"/>
    </location>
</feature>
<dbReference type="InterPro" id="IPR028082">
    <property type="entry name" value="Peripla_BP_I"/>
</dbReference>
<organism evidence="5 6">
    <name type="scientific">Candidatus Pantoea multigeneris</name>
    <dbReference type="NCBI Taxonomy" id="2608357"/>
    <lineage>
        <taxon>Bacteria</taxon>
        <taxon>Pseudomonadati</taxon>
        <taxon>Pseudomonadota</taxon>
        <taxon>Gammaproteobacteria</taxon>
        <taxon>Enterobacterales</taxon>
        <taxon>Erwiniaceae</taxon>
        <taxon>Pantoea</taxon>
    </lineage>
</organism>
<dbReference type="Pfam" id="PF00356">
    <property type="entry name" value="LacI"/>
    <property type="match status" value="1"/>
</dbReference>
<dbReference type="Pfam" id="PF13407">
    <property type="entry name" value="Peripla_BP_4"/>
    <property type="match status" value="1"/>
</dbReference>
<comment type="subcellular location">
    <subcellularLocation>
        <location evidence="1">Cell envelope</location>
    </subcellularLocation>
</comment>
<dbReference type="Gene3D" id="3.40.50.2300">
    <property type="match status" value="2"/>
</dbReference>
<dbReference type="RefSeq" id="WP_167017252.1">
    <property type="nucleotide sequence ID" value="NZ_VWXF01000010.1"/>
</dbReference>
<dbReference type="CDD" id="cd06307">
    <property type="entry name" value="PBP1_sugar_binding"/>
    <property type="match status" value="1"/>
</dbReference>
<sequence>MSGIKKTTLEQIAEAAGVSLSTVDRVMNRRGGVSPAREARVLEWAHRLNVDRVMFRAYMRMLRVAILMQSPKNPFYLGLRNAFNDIGPALAEMRLHCDVHYLQLKDVNATVRQIHGIASAYDALIVVCPDDPDLAATLRQVALAMPVITLVTDIPDCGRLAYVGPDNAQMGRVAGELSGRFIGPQGGELLVVLGMKSMIGQGEREAGFRAVLASRYPSCQVVTTLESGENPRRAGDLVSRALSTWPGIRGIYNISSGNSNIVQALRAHGKEKQVVLITHELTADRRRLLLAGSIDAIIDQNPWEEARRALEVLARHFNRASEPDNHSEHTPFQIYLRENCPAEGQAAYGFRAGNR</sequence>
<evidence type="ECO:0000313" key="5">
    <source>
        <dbReference type="EMBL" id="NIF23744.1"/>
    </source>
</evidence>
<evidence type="ECO:0000259" key="4">
    <source>
        <dbReference type="PROSITE" id="PS50932"/>
    </source>
</evidence>
<dbReference type="InterPro" id="IPR010982">
    <property type="entry name" value="Lambda_DNA-bd_dom_sf"/>
</dbReference>
<dbReference type="PANTHER" id="PTHR46847:SF1">
    <property type="entry name" value="D-ALLOSE-BINDING PERIPLASMIC PROTEIN-RELATED"/>
    <property type="match status" value="1"/>
</dbReference>
<protein>
    <submittedName>
        <fullName evidence="5">LacI family transcriptional regulator</fullName>
    </submittedName>
</protein>
<gene>
    <name evidence="5" type="ORF">F3J40_19375</name>
</gene>
<keyword evidence="3" id="KW-0732">Signal</keyword>
<dbReference type="InterPro" id="IPR000843">
    <property type="entry name" value="HTH_LacI"/>
</dbReference>
<evidence type="ECO:0000256" key="1">
    <source>
        <dbReference type="ARBA" id="ARBA00004196"/>
    </source>
</evidence>
<name>A0ABX0RK22_9GAMM</name>
<evidence type="ECO:0000256" key="2">
    <source>
        <dbReference type="ARBA" id="ARBA00007639"/>
    </source>
</evidence>
<dbReference type="Gene3D" id="1.10.260.40">
    <property type="entry name" value="lambda repressor-like DNA-binding domains"/>
    <property type="match status" value="1"/>
</dbReference>
<dbReference type="PANTHER" id="PTHR46847">
    <property type="entry name" value="D-ALLOSE-BINDING PERIPLASMIC PROTEIN-RELATED"/>
    <property type="match status" value="1"/>
</dbReference>